<evidence type="ECO:0000256" key="1">
    <source>
        <dbReference type="SAM" id="MobiDB-lite"/>
    </source>
</evidence>
<accession>A0A132MI70</accession>
<dbReference type="InterPro" id="IPR002560">
    <property type="entry name" value="Transposase_DDE"/>
</dbReference>
<dbReference type="Proteomes" id="UP000070659">
    <property type="component" value="Unassembled WGS sequence"/>
</dbReference>
<dbReference type="PANTHER" id="PTHR33498:SF1">
    <property type="entry name" value="TRANSPOSASE FOR INSERTION SEQUENCE ELEMENT IS1557"/>
    <property type="match status" value="1"/>
</dbReference>
<evidence type="ECO:0000313" key="5">
    <source>
        <dbReference type="EMBL" id="KWX10555.1"/>
    </source>
</evidence>
<dbReference type="InterPro" id="IPR009057">
    <property type="entry name" value="Homeodomain-like_sf"/>
</dbReference>
<sequence>MSIVELLAILFPHLACLCIERVFHTGGSVRIQASTRDPEAACPGCGVASGRVHSRYERRLSDTAISGQETLIHLRVRRFFCRNDECEMKIFCEQVPGLTIRYGRRSVGLGEQVRAVGLALGGRAGARLTHRLAAAVSRMTLLRMIRGLPDPIPAEAVRVLGVDDFALRRGHTYGTVLIDITTGRPIDVLPERSADCLAAWLSRHPGVEVVCRDRAGCYAEGAARGAPAAIQVADRWHIWRNLGDAVERTVAKHRACLHAATPVTAPAGSSEHATRAEPPPRVGAPAIRHGRLAERTRQRHVAIHALLAQGHSLRSIAQELQLGRNTVRRFARATSPEELLVNTGTGRRPKLLDEYARYLHQRWDEGCTDAAQLWQELRELGYRGSYSSVRDHVRPLRSGIPPESPPAPPKVRQVVGWIMRNPANLDADDQRRLEAILAACPELAAVRGHVRDFAHMMKHRRGTRLEKWMAAVEADDLPDLHSFITGLRRDLDAVTAGLTLPHSSGPVEGHVNRIKTIKRQMYGRAKPDLLRKRILLAD</sequence>
<organism evidence="4 7">
    <name type="scientific">Carbonactinospora thermoautotrophica</name>
    <dbReference type="NCBI Taxonomy" id="1469144"/>
    <lineage>
        <taxon>Bacteria</taxon>
        <taxon>Bacillati</taxon>
        <taxon>Actinomycetota</taxon>
        <taxon>Actinomycetes</taxon>
        <taxon>Kitasatosporales</taxon>
        <taxon>Carbonactinosporaceae</taxon>
        <taxon>Carbonactinospora</taxon>
    </lineage>
</organism>
<dbReference type="PANTHER" id="PTHR33498">
    <property type="entry name" value="TRANSPOSASE FOR INSERTION SEQUENCE ELEMENT IS1557"/>
    <property type="match status" value="1"/>
</dbReference>
<dbReference type="PATRIC" id="fig|1469144.8.peg.194"/>
<evidence type="ECO:0000313" key="6">
    <source>
        <dbReference type="Proteomes" id="UP000070598"/>
    </source>
</evidence>
<dbReference type="PROSITE" id="PS50531">
    <property type="entry name" value="HTH_IS21"/>
    <property type="match status" value="1"/>
</dbReference>
<gene>
    <name evidence="3" type="ORF">TH66_18175</name>
    <name evidence="4" type="ORF">TH66_18195</name>
    <name evidence="5" type="ORF">TR74_02925</name>
</gene>
<dbReference type="Proteomes" id="UP000070598">
    <property type="component" value="Unassembled WGS sequence"/>
</dbReference>
<reference evidence="4 7" key="2">
    <citation type="submission" date="2015-02" db="EMBL/GenBank/DDBJ databases">
        <title>Physiological reanalysis, assessment of diazotrophy, and genome sequences of multiple isolates of Streptomyces thermoautotrophicus.</title>
        <authorList>
            <person name="MacKellar D.C."/>
            <person name="Lieber L."/>
            <person name="Norman J."/>
            <person name="Bolger A."/>
            <person name="Tobin C."/>
            <person name="Murray J.W."/>
            <person name="Prell J."/>
        </authorList>
    </citation>
    <scope>NUCLEOTIDE SEQUENCE [LARGE SCALE GENOMIC DNA]</scope>
    <source>
        <strain evidence="4 7">UBT1</strain>
    </source>
</reference>
<dbReference type="NCBIfam" id="NF033550">
    <property type="entry name" value="transpos_ISL3"/>
    <property type="match status" value="1"/>
</dbReference>
<dbReference type="SUPFAM" id="SSF46689">
    <property type="entry name" value="Homeodomain-like"/>
    <property type="match status" value="1"/>
</dbReference>
<dbReference type="EMBL" id="JYIK01000416">
    <property type="protein sequence ID" value="KWX10555.1"/>
    <property type="molecule type" value="Genomic_DNA"/>
</dbReference>
<feature type="domain" description="HTH IS21-type" evidence="2">
    <location>
        <begin position="298"/>
        <end position="363"/>
    </location>
</feature>
<dbReference type="EMBL" id="JYIJ01000019">
    <property type="protein sequence ID" value="KWW97537.1"/>
    <property type="molecule type" value="Genomic_DNA"/>
</dbReference>
<dbReference type="Pfam" id="PF14690">
    <property type="entry name" value="Zn_ribbon_ISL3"/>
    <property type="match status" value="1"/>
</dbReference>
<dbReference type="AlphaFoldDB" id="A0A132MI70"/>
<evidence type="ECO:0000313" key="7">
    <source>
        <dbReference type="Proteomes" id="UP000070659"/>
    </source>
</evidence>
<dbReference type="InterPro" id="IPR047951">
    <property type="entry name" value="Transpos_ISL3"/>
</dbReference>
<proteinExistence type="predicted"/>
<dbReference type="RefSeq" id="WP_067071216.1">
    <property type="nucleotide sequence ID" value="NZ_JYIJ01000019.1"/>
</dbReference>
<feature type="region of interest" description="Disordered" evidence="1">
    <location>
        <begin position="264"/>
        <end position="285"/>
    </location>
</feature>
<dbReference type="InterPro" id="IPR029261">
    <property type="entry name" value="Transposase_Znf"/>
</dbReference>
<dbReference type="InterPro" id="IPR017894">
    <property type="entry name" value="HTH_IS21_transposase_type"/>
</dbReference>
<evidence type="ECO:0000259" key="2">
    <source>
        <dbReference type="PROSITE" id="PS50531"/>
    </source>
</evidence>
<dbReference type="EMBL" id="JYIJ01000019">
    <property type="protein sequence ID" value="KWW97534.1"/>
    <property type="molecule type" value="Genomic_DNA"/>
</dbReference>
<dbReference type="Pfam" id="PF01610">
    <property type="entry name" value="DDE_Tnp_ISL3"/>
    <property type="match status" value="2"/>
</dbReference>
<protein>
    <recommendedName>
        <fullName evidence="2">HTH IS21-type domain-containing protein</fullName>
    </recommendedName>
</protein>
<evidence type="ECO:0000313" key="4">
    <source>
        <dbReference type="EMBL" id="KWW97537.1"/>
    </source>
</evidence>
<reference evidence="6" key="1">
    <citation type="submission" date="2015-02" db="EMBL/GenBank/DDBJ databases">
        <title>Physiological reanalysis, assessment of diazotrophy, and genome sequences of multiple isolates of Streptomyces thermoautotrophicus.</title>
        <authorList>
            <person name="MacKellar D.C."/>
            <person name="Lieber L."/>
            <person name="Norman J."/>
            <person name="Bolger A."/>
            <person name="Tobin C."/>
            <person name="Murray J.W."/>
            <person name="Friesen M."/>
            <person name="Prell J."/>
        </authorList>
    </citation>
    <scope>NUCLEOTIDE SEQUENCE [LARGE SCALE GENOMIC DNA]</scope>
    <source>
        <strain evidence="6">UBT1</strain>
    </source>
</reference>
<name>A0A132MI70_9ACTN</name>
<evidence type="ECO:0000313" key="3">
    <source>
        <dbReference type="EMBL" id="KWW97534.1"/>
    </source>
</evidence>
<comment type="caution">
    <text evidence="4">The sequence shown here is derived from an EMBL/GenBank/DDBJ whole genome shotgun (WGS) entry which is preliminary data.</text>
</comment>